<accession>A0A4Q5L9U2</accession>
<keyword evidence="1" id="KW-0472">Membrane</keyword>
<evidence type="ECO:0000313" key="3">
    <source>
        <dbReference type="Proteomes" id="UP000294155"/>
    </source>
</evidence>
<evidence type="ECO:0000313" key="2">
    <source>
        <dbReference type="EMBL" id="RYU77209.1"/>
    </source>
</evidence>
<gene>
    <name evidence="2" type="ORF">EWM57_17730</name>
</gene>
<dbReference type="RefSeq" id="WP_129922511.1">
    <property type="nucleotide sequence ID" value="NZ_SEWE01000049.1"/>
</dbReference>
<comment type="caution">
    <text evidence="2">The sequence shown here is derived from an EMBL/GenBank/DDBJ whole genome shotgun (WGS) entry which is preliminary data.</text>
</comment>
<protein>
    <recommendedName>
        <fullName evidence="4">YcxB family protein</fullName>
    </recommendedName>
</protein>
<keyword evidence="1" id="KW-0812">Transmembrane</keyword>
<name>A0A4Q5L9U2_9BACT</name>
<sequence>MSYQVITRAERINLFLKEYYFGNSTWTNSVRIVGGPLVIGCGVYLYPSSLHFAVGYGGFCLVYGIYYLLKPAVIILVRPALFQTAEFDLHLDTEVLTVQERGVKVTVRYDSFKSIRQQSEYYAVKLPEKMTIHFRKSQLTEQEQATLNQHLTA</sequence>
<feature type="transmembrane region" description="Helical" evidence="1">
    <location>
        <begin position="50"/>
        <end position="69"/>
    </location>
</feature>
<reference evidence="2 3" key="1">
    <citation type="submission" date="2019-02" db="EMBL/GenBank/DDBJ databases">
        <title>Bacterial novel species isolated from soil.</title>
        <authorList>
            <person name="Jung H.-Y."/>
        </authorList>
    </citation>
    <scope>NUCLEOTIDE SEQUENCE [LARGE SCALE GENOMIC DNA]</scope>
    <source>
        <strain evidence="2 3">1-3-3-3</strain>
    </source>
</reference>
<keyword evidence="1" id="KW-1133">Transmembrane helix</keyword>
<evidence type="ECO:0000256" key="1">
    <source>
        <dbReference type="SAM" id="Phobius"/>
    </source>
</evidence>
<dbReference type="OrthoDB" id="1444548at2"/>
<evidence type="ECO:0008006" key="4">
    <source>
        <dbReference type="Google" id="ProtNLM"/>
    </source>
</evidence>
<keyword evidence="3" id="KW-1185">Reference proteome</keyword>
<organism evidence="2 3">
    <name type="scientific">Hymenobacter persicinus</name>
    <dbReference type="NCBI Taxonomy" id="2025506"/>
    <lineage>
        <taxon>Bacteria</taxon>
        <taxon>Pseudomonadati</taxon>
        <taxon>Bacteroidota</taxon>
        <taxon>Cytophagia</taxon>
        <taxon>Cytophagales</taxon>
        <taxon>Hymenobacteraceae</taxon>
        <taxon>Hymenobacter</taxon>
    </lineage>
</organism>
<proteinExistence type="predicted"/>
<dbReference type="AlphaFoldDB" id="A0A4Q5L9U2"/>
<dbReference type="EMBL" id="SEWE01000049">
    <property type="protein sequence ID" value="RYU77209.1"/>
    <property type="molecule type" value="Genomic_DNA"/>
</dbReference>
<dbReference type="Proteomes" id="UP000294155">
    <property type="component" value="Unassembled WGS sequence"/>
</dbReference>